<dbReference type="InterPro" id="IPR009056">
    <property type="entry name" value="Cyt_c-like_dom"/>
</dbReference>
<evidence type="ECO:0000256" key="5">
    <source>
        <dbReference type="SAM" id="SignalP"/>
    </source>
</evidence>
<keyword evidence="2 4" id="KW-0479">Metal-binding</keyword>
<dbReference type="RefSeq" id="WP_200391620.1">
    <property type="nucleotide sequence ID" value="NZ_JAENIO010000019.1"/>
</dbReference>
<keyword evidence="5" id="KW-0732">Signal</keyword>
<dbReference type="PANTHER" id="PTHR35889">
    <property type="entry name" value="CYCLOINULO-OLIGOSACCHARIDE FRUCTANOTRANSFERASE-RELATED"/>
    <property type="match status" value="1"/>
</dbReference>
<dbReference type="InterPro" id="IPR011444">
    <property type="entry name" value="DUF1549"/>
</dbReference>
<feature type="chain" id="PRO_5036721109" evidence="5">
    <location>
        <begin position="21"/>
        <end position="1005"/>
    </location>
</feature>
<feature type="signal peptide" evidence="5">
    <location>
        <begin position="1"/>
        <end position="20"/>
    </location>
</feature>
<dbReference type="GO" id="GO:0020037">
    <property type="term" value="F:heme binding"/>
    <property type="evidence" value="ECO:0007669"/>
    <property type="project" value="InterPro"/>
</dbReference>
<dbReference type="Pfam" id="PF07587">
    <property type="entry name" value="PSD1"/>
    <property type="match status" value="1"/>
</dbReference>
<evidence type="ECO:0000259" key="6">
    <source>
        <dbReference type="PROSITE" id="PS51007"/>
    </source>
</evidence>
<dbReference type="Pfam" id="PF07635">
    <property type="entry name" value="PSCyt1"/>
    <property type="match status" value="1"/>
</dbReference>
<gene>
    <name evidence="7" type="ORF">JIN78_08930</name>
</gene>
<dbReference type="PANTHER" id="PTHR35889:SF3">
    <property type="entry name" value="F-BOX DOMAIN-CONTAINING PROTEIN"/>
    <property type="match status" value="1"/>
</dbReference>
<sequence length="1005" mass="112552">MSRLFLTSFLVLPLFGSLPAAERALQFNRDIRPILSQKCIACHGPDGKHREADLRLDIPEGAFAPLVEGEGYAIVPGKPEESQLLARIDSPDPDEVMPPPHFHKEITAEERAKLEQWILQGAEYQPHWSYTPLVRPAVPELEKHPEIARNAIDHFVLKRLEEENLAPSPLASEKELRRRLALDLTGLPPSEEAPADLEAFLEQLLSSPAYGERMAVPWLDIARFSDTVGYHGDQNQRIFPYRDYVIDSFAHNKPYDQFIIEQLAGDLLPNPTEEQLVATGFNRLNLMSREGGAQPKEYLKKYAADRVRAVGTALLGQTTGCAECHDHKFDPITAKDFYSLAAFFDDVQQWGVYQNYNNSSPALAGFINPHPFPPELVTQSSSLLEKIAHLQSLAIEHLAPRPLPADGSPRLEELRSFAARHPEGWAPLTPIQVSAQKETPTRILAEDQSVLMTGSARKDEEFIIDLQTSEKLLSSLRLEALPHAENAGRVGRAGDGRFQLSPTVELLLPDGTTQALPIRFAQADLDRPEKYSNGDRAALSFGATWLSAPAKFEQPADLTTRPATAVLALEKPLALPEGARLRLRVKSPDIGRLRFAISPRLDPVPGQPAFDDSFRSALASGERANAAYHLCFTPPAALDDHYRQLLDDIRNARGGWARTLVTHRVEEARFPTRVLNRGDWQDDSGEIVAPATLSFLPADSVPKDRPLTRLDLAHWIVADENPLTARHFVNRLWKQFFGTGLSAVLDDLGGQGEPPSHPELLDWLAVEFRESGWNVQHLVRLIVDSHTYRQKAAHRDDLLEIDPYNRLLAQQAGRRLDAEFIRDQALAVSGLLDRSLVGGPSIFPYQPDGYYEALNFPTRGYPTSRPRYEQHRRSVYTHWQRTFLHPTMANFDAPARDECAADRPMANSPQQALTLLNDPIYVEAARALRDGMLATLPEAGDEERVAYLFDRVLQRQPDEAEQASFARILQTARQRAAENENPAPAGEWFQAARLILNLHETITRY</sequence>
<evidence type="ECO:0000256" key="1">
    <source>
        <dbReference type="ARBA" id="ARBA00022617"/>
    </source>
</evidence>
<dbReference type="PROSITE" id="PS51007">
    <property type="entry name" value="CYTC"/>
    <property type="match status" value="1"/>
</dbReference>
<dbReference type="InterPro" id="IPR036909">
    <property type="entry name" value="Cyt_c-like_dom_sf"/>
</dbReference>
<dbReference type="InterPro" id="IPR022655">
    <property type="entry name" value="DUF1553"/>
</dbReference>
<comment type="caution">
    <text evidence="7">The sequence shown here is derived from an EMBL/GenBank/DDBJ whole genome shotgun (WGS) entry which is preliminary data.</text>
</comment>
<evidence type="ECO:0000313" key="7">
    <source>
        <dbReference type="EMBL" id="MBK1834184.1"/>
    </source>
</evidence>
<evidence type="ECO:0000313" key="8">
    <source>
        <dbReference type="Proteomes" id="UP000604083"/>
    </source>
</evidence>
<keyword evidence="3 4" id="KW-0408">Iron</keyword>
<reference evidence="7" key="1">
    <citation type="submission" date="2021-01" db="EMBL/GenBank/DDBJ databases">
        <title>Modified the classification status of verrucomicrobia.</title>
        <authorList>
            <person name="Feng X."/>
        </authorList>
    </citation>
    <scope>NUCLEOTIDE SEQUENCE</scope>
    <source>
        <strain evidence="7">KCTC 12986</strain>
    </source>
</reference>
<dbReference type="GO" id="GO:0009055">
    <property type="term" value="F:electron transfer activity"/>
    <property type="evidence" value="ECO:0007669"/>
    <property type="project" value="InterPro"/>
</dbReference>
<dbReference type="GO" id="GO:0046872">
    <property type="term" value="F:metal ion binding"/>
    <property type="evidence" value="ECO:0007669"/>
    <property type="project" value="UniProtKB-KW"/>
</dbReference>
<dbReference type="Pfam" id="PF07583">
    <property type="entry name" value="PSCyt2"/>
    <property type="match status" value="1"/>
</dbReference>
<organism evidence="7 8">
    <name type="scientific">Roseibacillus ishigakijimensis</name>
    <dbReference type="NCBI Taxonomy" id="454146"/>
    <lineage>
        <taxon>Bacteria</taxon>
        <taxon>Pseudomonadati</taxon>
        <taxon>Verrucomicrobiota</taxon>
        <taxon>Verrucomicrobiia</taxon>
        <taxon>Verrucomicrobiales</taxon>
        <taxon>Verrucomicrobiaceae</taxon>
        <taxon>Roseibacillus</taxon>
    </lineage>
</organism>
<protein>
    <submittedName>
        <fullName evidence="7">PSD1 domain-containing protein</fullName>
    </submittedName>
</protein>
<keyword evidence="8" id="KW-1185">Reference proteome</keyword>
<name>A0A934VL03_9BACT</name>
<accession>A0A934VL03</accession>
<dbReference type="SUPFAM" id="SSF46626">
    <property type="entry name" value="Cytochrome c"/>
    <property type="match status" value="1"/>
</dbReference>
<evidence type="ECO:0000256" key="2">
    <source>
        <dbReference type="ARBA" id="ARBA00022723"/>
    </source>
</evidence>
<evidence type="ECO:0000256" key="4">
    <source>
        <dbReference type="PROSITE-ProRule" id="PRU00433"/>
    </source>
</evidence>
<dbReference type="AlphaFoldDB" id="A0A934VL03"/>
<keyword evidence="1 4" id="KW-0349">Heme</keyword>
<dbReference type="InterPro" id="IPR011429">
    <property type="entry name" value="Cyt_c_Planctomycete-type"/>
</dbReference>
<evidence type="ECO:0000256" key="3">
    <source>
        <dbReference type="ARBA" id="ARBA00023004"/>
    </source>
</evidence>
<proteinExistence type="predicted"/>
<dbReference type="EMBL" id="JAENIO010000019">
    <property type="protein sequence ID" value="MBK1834184.1"/>
    <property type="molecule type" value="Genomic_DNA"/>
</dbReference>
<dbReference type="Proteomes" id="UP000604083">
    <property type="component" value="Unassembled WGS sequence"/>
</dbReference>
<feature type="domain" description="Cytochrome c" evidence="6">
    <location>
        <begin position="18"/>
        <end position="122"/>
    </location>
</feature>